<keyword evidence="6" id="KW-0460">Magnesium</keyword>
<dbReference type="PROSITE" id="PS52041">
    <property type="entry name" value="TOPO_IIB"/>
    <property type="match status" value="1"/>
</dbReference>
<evidence type="ECO:0000256" key="4">
    <source>
        <dbReference type="ARBA" id="ARBA00012895"/>
    </source>
</evidence>
<keyword evidence="5" id="KW-0479">Metal-binding</keyword>
<dbReference type="Proteomes" id="UP000696280">
    <property type="component" value="Unassembled WGS sequence"/>
</dbReference>
<evidence type="ECO:0000256" key="5">
    <source>
        <dbReference type="ARBA" id="ARBA00022723"/>
    </source>
</evidence>
<dbReference type="EC" id="5.6.2.2" evidence="4"/>
<dbReference type="Pfam" id="PF04406">
    <property type="entry name" value="TP6A_N"/>
    <property type="match status" value="1"/>
</dbReference>
<feature type="active site" description="O-(5'-phospho-DNA)-tyrosine intermediate" evidence="10">
    <location>
        <position position="161"/>
    </location>
</feature>
<evidence type="ECO:0000256" key="3">
    <source>
        <dbReference type="ARBA" id="ARBA00006559"/>
    </source>
</evidence>
<dbReference type="Gene3D" id="1.10.10.10">
    <property type="entry name" value="Winged helix-like DNA-binding domain superfamily/Winged helix DNA-binding domain"/>
    <property type="match status" value="1"/>
</dbReference>
<evidence type="ECO:0000313" key="14">
    <source>
        <dbReference type="EMBL" id="CAG8961776.1"/>
    </source>
</evidence>
<dbReference type="EMBL" id="CAJVRL010000115">
    <property type="protein sequence ID" value="CAG8961776.1"/>
    <property type="molecule type" value="Genomic_DNA"/>
</dbReference>
<evidence type="ECO:0000256" key="11">
    <source>
        <dbReference type="SAM" id="MobiDB-lite"/>
    </source>
</evidence>
<keyword evidence="15" id="KW-1185">Reference proteome</keyword>
<evidence type="ECO:0000256" key="6">
    <source>
        <dbReference type="ARBA" id="ARBA00022842"/>
    </source>
</evidence>
<dbReference type="GO" id="GO:0003677">
    <property type="term" value="F:DNA binding"/>
    <property type="evidence" value="ECO:0007669"/>
    <property type="project" value="UniProtKB-UniRule"/>
</dbReference>
<organism evidence="14 15">
    <name type="scientific">Hymenoscyphus fraxineus</name>
    <dbReference type="NCBI Taxonomy" id="746836"/>
    <lineage>
        <taxon>Eukaryota</taxon>
        <taxon>Fungi</taxon>
        <taxon>Dikarya</taxon>
        <taxon>Ascomycota</taxon>
        <taxon>Pezizomycotina</taxon>
        <taxon>Leotiomycetes</taxon>
        <taxon>Helotiales</taxon>
        <taxon>Helotiaceae</taxon>
        <taxon>Hymenoscyphus</taxon>
    </lineage>
</organism>
<dbReference type="GO" id="GO:0000706">
    <property type="term" value="P:meiotic DNA double-strand break processing"/>
    <property type="evidence" value="ECO:0007669"/>
    <property type="project" value="TreeGrafter"/>
</dbReference>
<comment type="similarity">
    <text evidence="3 10">Belongs to the TOP6A family.</text>
</comment>
<proteinExistence type="inferred from homology"/>
<sequence length="429" mass="48155">MMYANSVYEIMNEIGDPQNAQPKNLLSNLTTRPLIQEQNAFETENTRPTAEKKTMKTAMNPRSTPGAVISRIEHIFEDITDCLLDGGKELAIPLKSRHGNRSQTEQRDGTEGMSTSETRLITFPNKSPREARRFTILLRILELSHEALVTGIVTTKRDIYYRDPELFVKQAVVDRYVDDIAYTFGVERDALNVVAAAKGLIAGSFTVTRKDGSTIDFSVENEGTLVPNSKDLQNVQFQEVEWILVIEKEATFRTLATSKYWQDSLAGKGIIITAKGYPDIQTRQFLHLLSTQHASCPIFALVDFDPDGLGILSIYKHGSAALAHEPNLAVPSIQWLGVRSHDFLHEELDLQGLLRLTSRDRRIAGKMLGKKMFEEEGCESECRRELQVMLMLNVKAEIQILGNGERLGAWLDGKLKEGIGKVKMEDEMA</sequence>
<dbReference type="GO" id="GO:0007131">
    <property type="term" value="P:reciprocal meiotic recombination"/>
    <property type="evidence" value="ECO:0007669"/>
    <property type="project" value="TreeGrafter"/>
</dbReference>
<gene>
    <name evidence="14" type="ORF">HYFRA_00006319</name>
</gene>
<evidence type="ECO:0000256" key="1">
    <source>
        <dbReference type="ARBA" id="ARBA00000185"/>
    </source>
</evidence>
<dbReference type="InterPro" id="IPR036078">
    <property type="entry name" value="Spo11/TopoVI_A_sf"/>
</dbReference>
<evidence type="ECO:0000256" key="9">
    <source>
        <dbReference type="ARBA" id="ARBA00023235"/>
    </source>
</evidence>
<dbReference type="FunFam" id="3.40.1360.10:FF:000018">
    <property type="entry name" value="Type II DNA topoisomerase VI subunit A"/>
    <property type="match status" value="1"/>
</dbReference>
<keyword evidence="7 10" id="KW-0799">Topoisomerase</keyword>
<evidence type="ECO:0000259" key="13">
    <source>
        <dbReference type="Pfam" id="PF21180"/>
    </source>
</evidence>
<dbReference type="InterPro" id="IPR013049">
    <property type="entry name" value="Spo11/TopoVI_A_N"/>
</dbReference>
<protein>
    <recommendedName>
        <fullName evidence="4">DNA topoisomerase (ATP-hydrolyzing)</fullName>
        <ecNumber evidence="4">5.6.2.2</ecNumber>
    </recommendedName>
</protein>
<feature type="domain" description="Spo11/DNA topoisomerase VI subunit A N-terminal" evidence="12">
    <location>
        <begin position="132"/>
        <end position="193"/>
    </location>
</feature>
<evidence type="ECO:0000259" key="12">
    <source>
        <dbReference type="Pfam" id="PF04406"/>
    </source>
</evidence>
<dbReference type="InterPro" id="IPR002815">
    <property type="entry name" value="Spo11/TopoVI_A"/>
</dbReference>
<keyword evidence="8 10" id="KW-0238">DNA-binding</keyword>
<evidence type="ECO:0000313" key="15">
    <source>
        <dbReference type="Proteomes" id="UP000696280"/>
    </source>
</evidence>
<feature type="region of interest" description="Disordered" evidence="11">
    <location>
        <begin position="94"/>
        <end position="116"/>
    </location>
</feature>
<name>A0A9N9PVU9_9HELO</name>
<dbReference type="Pfam" id="PF21180">
    <property type="entry name" value="TOP6A-Spo11_Toprim"/>
    <property type="match status" value="1"/>
</dbReference>
<dbReference type="GO" id="GO:0046872">
    <property type="term" value="F:metal ion binding"/>
    <property type="evidence" value="ECO:0007669"/>
    <property type="project" value="UniProtKB-KW"/>
</dbReference>
<dbReference type="SUPFAM" id="SSF56726">
    <property type="entry name" value="DNA topoisomerase IV, alpha subunit"/>
    <property type="match status" value="1"/>
</dbReference>
<dbReference type="OrthoDB" id="5377392at2759"/>
<comment type="catalytic activity">
    <reaction evidence="1 10">
        <text>ATP-dependent breakage, passage and rejoining of double-stranded DNA.</text>
        <dbReference type="EC" id="5.6.2.2"/>
    </reaction>
</comment>
<dbReference type="GO" id="GO:0005524">
    <property type="term" value="F:ATP binding"/>
    <property type="evidence" value="ECO:0007669"/>
    <property type="project" value="InterPro"/>
</dbReference>
<dbReference type="GO" id="GO:0000228">
    <property type="term" value="C:nuclear chromosome"/>
    <property type="evidence" value="ECO:0007669"/>
    <property type="project" value="TreeGrafter"/>
</dbReference>
<keyword evidence="9 10" id="KW-0413">Isomerase</keyword>
<dbReference type="PRINTS" id="PR01550">
    <property type="entry name" value="TOP6AFAMILY"/>
</dbReference>
<dbReference type="InterPro" id="IPR034136">
    <property type="entry name" value="TOPRIM_Topo6A/Spo11"/>
</dbReference>
<dbReference type="CDD" id="cd00223">
    <property type="entry name" value="TOPRIM_TopoIIB_SPO"/>
    <property type="match status" value="1"/>
</dbReference>
<dbReference type="InterPro" id="IPR036388">
    <property type="entry name" value="WH-like_DNA-bd_sf"/>
</dbReference>
<dbReference type="GO" id="GO:0042138">
    <property type="term" value="P:meiotic DNA double-strand break formation"/>
    <property type="evidence" value="ECO:0007669"/>
    <property type="project" value="TreeGrafter"/>
</dbReference>
<evidence type="ECO:0000256" key="2">
    <source>
        <dbReference type="ARBA" id="ARBA00001946"/>
    </source>
</evidence>
<dbReference type="PANTHER" id="PTHR10848:SF0">
    <property type="entry name" value="MEIOTIC RECOMBINATION PROTEIN SPO11"/>
    <property type="match status" value="1"/>
</dbReference>
<dbReference type="AlphaFoldDB" id="A0A9N9PVU9"/>
<accession>A0A9N9PVU9</accession>
<comment type="cofactor">
    <cofactor evidence="2">
        <name>Mg(2+)</name>
        <dbReference type="ChEBI" id="CHEBI:18420"/>
    </cofactor>
</comment>
<dbReference type="PANTHER" id="PTHR10848">
    <property type="entry name" value="MEIOTIC RECOMBINATION PROTEIN SPO11"/>
    <property type="match status" value="1"/>
</dbReference>
<evidence type="ECO:0000256" key="10">
    <source>
        <dbReference type="PROSITE-ProRule" id="PRU01385"/>
    </source>
</evidence>
<reference evidence="14" key="1">
    <citation type="submission" date="2021-07" db="EMBL/GenBank/DDBJ databases">
        <authorList>
            <person name="Durling M."/>
        </authorList>
    </citation>
    <scope>NUCLEOTIDE SEQUENCE</scope>
</reference>
<dbReference type="GO" id="GO:0003918">
    <property type="term" value="F:DNA topoisomerase type II (double strand cut, ATP-hydrolyzing) activity"/>
    <property type="evidence" value="ECO:0007669"/>
    <property type="project" value="UniProtKB-UniRule"/>
</dbReference>
<evidence type="ECO:0000256" key="8">
    <source>
        <dbReference type="ARBA" id="ARBA00023125"/>
    </source>
</evidence>
<dbReference type="Gene3D" id="3.40.1360.10">
    <property type="match status" value="1"/>
</dbReference>
<comment type="caution">
    <text evidence="14">The sequence shown here is derived from an EMBL/GenBank/DDBJ whole genome shotgun (WGS) entry which is preliminary data.</text>
</comment>
<feature type="domain" description="Topoisomerase 6 subunit A/Spo11 TOPRIM" evidence="13">
    <location>
        <begin position="243"/>
        <end position="402"/>
    </location>
</feature>
<evidence type="ECO:0000256" key="7">
    <source>
        <dbReference type="ARBA" id="ARBA00023029"/>
    </source>
</evidence>